<gene>
    <name evidence="3 4" type="primary">mtnA</name>
    <name evidence="4" type="ORF">GCM10012275_58550</name>
</gene>
<organism evidence="4 5">
    <name type="scientific">Longimycelium tulufanense</name>
    <dbReference type="NCBI Taxonomy" id="907463"/>
    <lineage>
        <taxon>Bacteria</taxon>
        <taxon>Bacillati</taxon>
        <taxon>Actinomycetota</taxon>
        <taxon>Actinomycetes</taxon>
        <taxon>Pseudonocardiales</taxon>
        <taxon>Pseudonocardiaceae</taxon>
        <taxon>Longimycelium</taxon>
    </lineage>
</organism>
<comment type="pathway">
    <text evidence="3">Amino-acid biosynthesis; L-methionine biosynthesis via salvage pathway; L-methionine from S-methyl-5-thio-alpha-D-ribose 1-phosphate: step 1/6.</text>
</comment>
<evidence type="ECO:0000256" key="3">
    <source>
        <dbReference type="HAMAP-Rule" id="MF_01678"/>
    </source>
</evidence>
<keyword evidence="3" id="KW-0028">Amino-acid biosynthesis</keyword>
<dbReference type="SUPFAM" id="SSF100950">
    <property type="entry name" value="NagB/RpiA/CoA transferase-like"/>
    <property type="match status" value="1"/>
</dbReference>
<dbReference type="PANTHER" id="PTHR43475">
    <property type="entry name" value="METHYLTHIORIBOSE-1-PHOSPHATE ISOMERASE"/>
    <property type="match status" value="1"/>
</dbReference>
<evidence type="ECO:0000256" key="1">
    <source>
        <dbReference type="ARBA" id="ARBA00023235"/>
    </source>
</evidence>
<dbReference type="EMBL" id="BMMK01000047">
    <property type="protein sequence ID" value="GGM80234.1"/>
    <property type="molecule type" value="Genomic_DNA"/>
</dbReference>
<feature type="binding site" evidence="3">
    <location>
        <begin position="241"/>
        <end position="242"/>
    </location>
    <ligand>
        <name>substrate</name>
    </ligand>
</feature>
<reference evidence="4" key="2">
    <citation type="submission" date="2020-09" db="EMBL/GenBank/DDBJ databases">
        <authorList>
            <person name="Sun Q."/>
            <person name="Zhou Y."/>
        </authorList>
    </citation>
    <scope>NUCLEOTIDE SEQUENCE</scope>
    <source>
        <strain evidence="4">CGMCC 4.5737</strain>
    </source>
</reference>
<feature type="site" description="Transition state stabilizer" evidence="3">
    <location>
        <position position="151"/>
    </location>
</feature>
<dbReference type="InterPro" id="IPR027363">
    <property type="entry name" value="M1Pi_N"/>
</dbReference>
<evidence type="ECO:0000256" key="2">
    <source>
        <dbReference type="ARBA" id="ARBA00052401"/>
    </source>
</evidence>
<reference evidence="4" key="1">
    <citation type="journal article" date="2014" name="Int. J. Syst. Evol. Microbiol.">
        <title>Complete genome sequence of Corynebacterium casei LMG S-19264T (=DSM 44701T), isolated from a smear-ripened cheese.</title>
        <authorList>
            <consortium name="US DOE Joint Genome Institute (JGI-PGF)"/>
            <person name="Walter F."/>
            <person name="Albersmeier A."/>
            <person name="Kalinowski J."/>
            <person name="Ruckert C."/>
        </authorList>
    </citation>
    <scope>NUCLEOTIDE SEQUENCE</scope>
    <source>
        <strain evidence="4">CGMCC 4.5737</strain>
    </source>
</reference>
<accession>A0A8J3CDY2</accession>
<feature type="binding site" evidence="3">
    <location>
        <begin position="45"/>
        <end position="47"/>
    </location>
    <ligand>
        <name>substrate</name>
    </ligand>
</feature>
<dbReference type="Gene3D" id="1.20.120.420">
    <property type="entry name" value="translation initiation factor eif-2b, domain 1"/>
    <property type="match status" value="1"/>
</dbReference>
<sequence length="334" mass="34982">MDDRTIDWVEGHILTIDQTALPDVVPLRLETVDDVVDAIRRLAVRGAPLIGAAGALGVALAARRSAGTGYQPEAVRADAERIASARPTAVNLRWAVNRVLPHVAAGPDAVLRAALEIVEEDARANEALSRRGAALLRDLVGDMPMALHTHCNAGALATVAWGTALGVVRALHEDGLVRLVLADETRPLLQGARITAVELARLGVNHRVVVDGAAAGLIARGEVDAVVVGADRVAANCDVANKVGTYPLALAAARAGVPFVVAAPESTIDRDTPDGRSIEIEQRDGAEVLELGGRRTAPEDTAALNPAFDVTPADLVTAIVTESRVIWPRKGERA</sequence>
<proteinExistence type="inferred from homology"/>
<dbReference type="Proteomes" id="UP000637578">
    <property type="component" value="Unassembled WGS sequence"/>
</dbReference>
<dbReference type="Gene3D" id="3.40.50.10470">
    <property type="entry name" value="Translation initiation factor eif-2b, domain 2"/>
    <property type="match status" value="1"/>
</dbReference>
<dbReference type="InterPro" id="IPR005251">
    <property type="entry name" value="IF-M1Pi"/>
</dbReference>
<protein>
    <recommendedName>
        <fullName evidence="3">Methylthioribose-1-phosphate isomerase</fullName>
        <shortName evidence="3">M1Pi</shortName>
        <shortName evidence="3">MTR-1-P isomerase</shortName>
        <ecNumber evidence="3">5.3.1.23</ecNumber>
    </recommendedName>
    <alternativeName>
        <fullName evidence="3">S-methyl-5-thioribose-1-phosphate isomerase</fullName>
    </alternativeName>
</protein>
<dbReference type="NCBIfam" id="TIGR00512">
    <property type="entry name" value="salvage_mtnA"/>
    <property type="match status" value="1"/>
</dbReference>
<keyword evidence="5" id="KW-1185">Reference proteome</keyword>
<keyword evidence="1 3" id="KW-0413">Isomerase</keyword>
<dbReference type="EC" id="5.3.1.23" evidence="3"/>
<dbReference type="InterPro" id="IPR011559">
    <property type="entry name" value="Initiation_fac_2B_a/b/d"/>
</dbReference>
<name>A0A8J3CDY2_9PSEU</name>
<keyword evidence="3" id="KW-0486">Methionine biosynthesis</keyword>
<dbReference type="InterPro" id="IPR037171">
    <property type="entry name" value="NagB/RpiA_transferase-like"/>
</dbReference>
<dbReference type="FunFam" id="3.40.50.10470:FF:000006">
    <property type="entry name" value="Methylthioribose-1-phosphate isomerase"/>
    <property type="match status" value="1"/>
</dbReference>
<dbReference type="InterPro" id="IPR042529">
    <property type="entry name" value="IF_2B-like_C"/>
</dbReference>
<dbReference type="InterPro" id="IPR000649">
    <property type="entry name" value="IF-2B-related"/>
</dbReference>
<dbReference type="HAMAP" id="MF_01678">
    <property type="entry name" value="Salvage_MtnA"/>
    <property type="match status" value="1"/>
</dbReference>
<dbReference type="PANTHER" id="PTHR43475:SF1">
    <property type="entry name" value="METHYLTHIORIBOSE-1-PHOSPHATE ISOMERASE"/>
    <property type="match status" value="1"/>
</dbReference>
<dbReference type="Pfam" id="PF01008">
    <property type="entry name" value="IF-2B"/>
    <property type="match status" value="1"/>
</dbReference>
<evidence type="ECO:0000313" key="5">
    <source>
        <dbReference type="Proteomes" id="UP000637578"/>
    </source>
</evidence>
<dbReference type="GO" id="GO:0019509">
    <property type="term" value="P:L-methionine salvage from methylthioadenosine"/>
    <property type="evidence" value="ECO:0007669"/>
    <property type="project" value="UniProtKB-UniRule"/>
</dbReference>
<comment type="similarity">
    <text evidence="3">Belongs to the EIF-2B alpha/beta/delta subunits family. MtnA subfamily.</text>
</comment>
<evidence type="ECO:0000313" key="4">
    <source>
        <dbReference type="EMBL" id="GGM80234.1"/>
    </source>
</evidence>
<dbReference type="AlphaFoldDB" id="A0A8J3CDY2"/>
<feature type="active site" description="Proton donor" evidence="3">
    <location>
        <position position="231"/>
    </location>
</feature>
<feature type="binding site" evidence="3">
    <location>
        <position position="86"/>
    </location>
    <ligand>
        <name>substrate</name>
    </ligand>
</feature>
<dbReference type="UniPathway" id="UPA00904">
    <property type="reaction ID" value="UER00874"/>
</dbReference>
<feature type="binding site" evidence="3">
    <location>
        <position position="190"/>
    </location>
    <ligand>
        <name>substrate</name>
    </ligand>
</feature>
<dbReference type="NCBIfam" id="NF004326">
    <property type="entry name" value="PRK05720.1"/>
    <property type="match status" value="1"/>
</dbReference>
<dbReference type="NCBIfam" id="TIGR00524">
    <property type="entry name" value="eIF-2B_rel"/>
    <property type="match status" value="1"/>
</dbReference>
<comment type="catalytic activity">
    <reaction evidence="2 3">
        <text>5-(methylsulfanyl)-alpha-D-ribose 1-phosphate = 5-(methylsulfanyl)-D-ribulose 1-phosphate</text>
        <dbReference type="Rhea" id="RHEA:19989"/>
        <dbReference type="ChEBI" id="CHEBI:58533"/>
        <dbReference type="ChEBI" id="CHEBI:58548"/>
        <dbReference type="EC" id="5.3.1.23"/>
    </reaction>
</comment>
<dbReference type="GO" id="GO:0046523">
    <property type="term" value="F:S-methyl-5-thioribose-1-phosphate isomerase activity"/>
    <property type="evidence" value="ECO:0007669"/>
    <property type="project" value="UniProtKB-UniRule"/>
</dbReference>
<comment type="function">
    <text evidence="3">Catalyzes the interconversion of methylthioribose-1-phosphate (MTR-1-P) into methylthioribulose-1-phosphate (MTRu-1-P).</text>
</comment>
<comment type="caution">
    <text evidence="4">The sequence shown here is derived from an EMBL/GenBank/DDBJ whole genome shotgun (WGS) entry which is preliminary data.</text>
</comment>